<dbReference type="PROSITE" id="PS50066">
    <property type="entry name" value="MADS_BOX_2"/>
    <property type="match status" value="1"/>
</dbReference>
<accession>V4MQB5</accession>
<dbReference type="PRINTS" id="PR00404">
    <property type="entry name" value="MADSDOMAIN"/>
</dbReference>
<dbReference type="GO" id="GO:0000981">
    <property type="term" value="F:DNA-binding transcription factor activity, RNA polymerase II-specific"/>
    <property type="evidence" value="ECO:0007669"/>
    <property type="project" value="TreeGrafter"/>
</dbReference>
<dbReference type="STRING" id="72664.V4MQB5"/>
<dbReference type="SMART" id="SM00432">
    <property type="entry name" value="MADS"/>
    <property type="match status" value="1"/>
</dbReference>
<dbReference type="PANTHER" id="PTHR11945">
    <property type="entry name" value="MADS BOX PROTEIN"/>
    <property type="match status" value="1"/>
</dbReference>
<dbReference type="Gramene" id="ESQ33881">
    <property type="protein sequence ID" value="ESQ33881"/>
    <property type="gene ID" value="EUTSA_v10009431mg"/>
</dbReference>
<dbReference type="eggNOG" id="KOG0014">
    <property type="taxonomic scope" value="Eukaryota"/>
</dbReference>
<dbReference type="OMA" id="RNGIYTK"/>
<keyword evidence="5" id="KW-0539">Nucleus</keyword>
<evidence type="ECO:0000256" key="3">
    <source>
        <dbReference type="ARBA" id="ARBA00023125"/>
    </source>
</evidence>
<keyword evidence="4" id="KW-0804">Transcription</keyword>
<organism evidence="7 8">
    <name type="scientific">Eutrema salsugineum</name>
    <name type="common">Saltwater cress</name>
    <name type="synonym">Sisymbrium salsugineum</name>
    <dbReference type="NCBI Taxonomy" id="72664"/>
    <lineage>
        <taxon>Eukaryota</taxon>
        <taxon>Viridiplantae</taxon>
        <taxon>Streptophyta</taxon>
        <taxon>Embryophyta</taxon>
        <taxon>Tracheophyta</taxon>
        <taxon>Spermatophyta</taxon>
        <taxon>Magnoliopsida</taxon>
        <taxon>eudicotyledons</taxon>
        <taxon>Gunneridae</taxon>
        <taxon>Pentapetalae</taxon>
        <taxon>rosids</taxon>
        <taxon>malvids</taxon>
        <taxon>Brassicales</taxon>
        <taxon>Brassicaceae</taxon>
        <taxon>Eutremeae</taxon>
        <taxon>Eutrema</taxon>
    </lineage>
</organism>
<dbReference type="PANTHER" id="PTHR11945:SF725">
    <property type="entry name" value="AGAMOUS-LIKE 58-RELATED"/>
    <property type="match status" value="1"/>
</dbReference>
<keyword evidence="3" id="KW-0238">DNA-binding</keyword>
<feature type="domain" description="MADS-box" evidence="6">
    <location>
        <begin position="7"/>
        <end position="67"/>
    </location>
</feature>
<dbReference type="GO" id="GO:0005634">
    <property type="term" value="C:nucleus"/>
    <property type="evidence" value="ECO:0007669"/>
    <property type="project" value="UniProtKB-SubCell"/>
</dbReference>
<name>V4MQB5_EUTSA</name>
<evidence type="ECO:0000256" key="1">
    <source>
        <dbReference type="ARBA" id="ARBA00004123"/>
    </source>
</evidence>
<proteinExistence type="predicted"/>
<protein>
    <recommendedName>
        <fullName evidence="6">MADS-box domain-containing protein</fullName>
    </recommendedName>
</protein>
<dbReference type="Proteomes" id="UP000030689">
    <property type="component" value="Unassembled WGS sequence"/>
</dbReference>
<gene>
    <name evidence="7" type="ORF">EUTSA_v10009431mg</name>
</gene>
<dbReference type="Pfam" id="PF00319">
    <property type="entry name" value="SRF-TF"/>
    <property type="match status" value="1"/>
</dbReference>
<dbReference type="Gene3D" id="3.40.1810.10">
    <property type="entry name" value="Transcription factor, MADS-box"/>
    <property type="match status" value="1"/>
</dbReference>
<evidence type="ECO:0000313" key="8">
    <source>
        <dbReference type="Proteomes" id="UP000030689"/>
    </source>
</evidence>
<reference evidence="7 8" key="1">
    <citation type="journal article" date="2013" name="Front. Plant Sci.">
        <title>The Reference Genome of the Halophytic Plant Eutrema salsugineum.</title>
        <authorList>
            <person name="Yang R."/>
            <person name="Jarvis D.E."/>
            <person name="Chen H."/>
            <person name="Beilstein M.A."/>
            <person name="Grimwood J."/>
            <person name="Jenkins J."/>
            <person name="Shu S."/>
            <person name="Prochnik S."/>
            <person name="Xin M."/>
            <person name="Ma C."/>
            <person name="Schmutz J."/>
            <person name="Wing R.A."/>
            <person name="Mitchell-Olds T."/>
            <person name="Schumaker K.S."/>
            <person name="Wang X."/>
        </authorList>
    </citation>
    <scope>NUCLEOTIDE SEQUENCE [LARGE SCALE GENOMIC DNA]</scope>
</reference>
<dbReference type="EMBL" id="KI517683">
    <property type="protein sequence ID" value="ESQ33881.1"/>
    <property type="molecule type" value="Genomic_DNA"/>
</dbReference>
<dbReference type="SUPFAM" id="SSF55455">
    <property type="entry name" value="SRF-like"/>
    <property type="match status" value="1"/>
</dbReference>
<dbReference type="AlphaFoldDB" id="V4MQB5"/>
<evidence type="ECO:0000256" key="5">
    <source>
        <dbReference type="ARBA" id="ARBA00023242"/>
    </source>
</evidence>
<dbReference type="InterPro" id="IPR036879">
    <property type="entry name" value="TF_MADSbox_sf"/>
</dbReference>
<evidence type="ECO:0000256" key="4">
    <source>
        <dbReference type="ARBA" id="ARBA00023163"/>
    </source>
</evidence>
<keyword evidence="2" id="KW-0805">Transcription regulation</keyword>
<comment type="subcellular location">
    <subcellularLocation>
        <location evidence="1">Nucleus</location>
    </subcellularLocation>
</comment>
<dbReference type="OrthoDB" id="1102694at2759"/>
<dbReference type="GO" id="GO:0046983">
    <property type="term" value="F:protein dimerization activity"/>
    <property type="evidence" value="ECO:0007669"/>
    <property type="project" value="InterPro"/>
</dbReference>
<sequence length="191" mass="21201">MREKKTKGKQKIKIRKVEKNGDRMVTFSKRRNGIYTKLAELTVLCGAETGFLVYSGAGKPYTFGSPSFIAVAERFLEINRRVVINGESSSSSAIVDAHKKVKVEELCKTFNNLMEEAEAEAERGKAVAAAKALGTSTLPVESDDDAWWKSDPDDKEEATRVLASFEEFYEKLCEVAVRRRRSFGCNGASTS</sequence>
<evidence type="ECO:0000313" key="7">
    <source>
        <dbReference type="EMBL" id="ESQ33881.1"/>
    </source>
</evidence>
<evidence type="ECO:0000256" key="2">
    <source>
        <dbReference type="ARBA" id="ARBA00023015"/>
    </source>
</evidence>
<dbReference type="GO" id="GO:0000978">
    <property type="term" value="F:RNA polymerase II cis-regulatory region sequence-specific DNA binding"/>
    <property type="evidence" value="ECO:0007669"/>
    <property type="project" value="TreeGrafter"/>
</dbReference>
<dbReference type="InterPro" id="IPR002100">
    <property type="entry name" value="TF_MADSbox"/>
</dbReference>
<keyword evidence="8" id="KW-1185">Reference proteome</keyword>
<dbReference type="KEGG" id="eus:EUTSA_v10009431mg"/>
<evidence type="ECO:0000259" key="6">
    <source>
        <dbReference type="PROSITE" id="PS50066"/>
    </source>
</evidence>